<dbReference type="Gene3D" id="1.25.40.10">
    <property type="entry name" value="Tetratricopeptide repeat domain"/>
    <property type="match status" value="1"/>
</dbReference>
<evidence type="ECO:0000313" key="14">
    <source>
        <dbReference type="EMBL" id="EGZ26919.1"/>
    </source>
</evidence>
<sequence>MAPPTAASASLTRDNIKFMAIARATDKVVVACYMHSSDGKPARGGEAEMNTFKEMLGKVIRAPTWKTQVTPNGRHSLECDPNKFHFTMNNDELVFAAITAKDYPIRLAFQMISAVQQEVVPKFGSKALTCRENGLDKDCAKLFASIAAKYDDRTKVDKLSEVMHQVDGVKTVMHNNIQVVLSNTEKMEVVEQKTNDLNEQAKVFRNTGRKLRRQMWWKNVKLTILLTVCFILVLLIILAVLGSSRRLTADLTMATTSEPSATQQELEQTLTDPRYLRGVALLKDKRLEEAVVAFEDLLRTMCEAEGKADSLAVAPVYYEYGHALLSLTEATASLFGGAVEGAANGGGDDGEQDAREAADDLEAAWEVMELARVIYSRFPGDKAVETQLARVYTRLGDLGLESDQFEQAKSDFEKALLLRRKLLKATKAEDTTQLADLYCQLAIACIYRDSSADKEKEGEKEAVPNEELSHYVMAGRVMAENLHRVANKCGEKLLKFVDERVPAYTVEDEEAAEPKGKGKRKAPSAGEDATLSLEFKGERVKAEEKDKLKEDEKTLLEYLEIYLELKEKVDGIKETIAGAVAKEAKDEEKAVTTIGFGQTGSSASAAPAVNVIPVVKKRKTEAPVEKAETPADKTEEKTESSAPADSN</sequence>
<dbReference type="InterPro" id="IPR011990">
    <property type="entry name" value="TPR-like_helical_dom_sf"/>
</dbReference>
<evidence type="ECO:0000256" key="11">
    <source>
        <dbReference type="SAM" id="Phobius"/>
    </source>
</evidence>
<dbReference type="KEGG" id="psoj:PHYSODRAFT_348837"/>
<evidence type="ECO:0000313" key="15">
    <source>
        <dbReference type="Proteomes" id="UP000002640"/>
    </source>
</evidence>
<proteinExistence type="inferred from homology"/>
<dbReference type="GO" id="GO:0016020">
    <property type="term" value="C:membrane"/>
    <property type="evidence" value="ECO:0007669"/>
    <property type="project" value="InterPro"/>
</dbReference>
<dbReference type="InterPro" id="IPR019544">
    <property type="entry name" value="Tetratricopeptide_SHNi-TPR_dom"/>
</dbReference>
<evidence type="ECO:0000256" key="10">
    <source>
        <dbReference type="SAM" id="MobiDB-lite"/>
    </source>
</evidence>
<keyword evidence="2" id="KW-0813">Transport</keyword>
<evidence type="ECO:0000256" key="6">
    <source>
        <dbReference type="ARBA" id="ARBA00023136"/>
    </source>
</evidence>
<dbReference type="InterPro" id="IPR051097">
    <property type="entry name" value="Synaptobrevin-like_transport"/>
</dbReference>
<protein>
    <recommendedName>
        <fullName evidence="16">V-SNARE coiled-coil homology domain-containing protein</fullName>
    </recommendedName>
</protein>
<evidence type="ECO:0000256" key="9">
    <source>
        <dbReference type="PROSITE-ProRule" id="PRU00339"/>
    </source>
</evidence>
<dbReference type="STRING" id="1094619.G4YES5"/>
<dbReference type="PRINTS" id="PR00219">
    <property type="entry name" value="SYNAPTOBREVN"/>
</dbReference>
<dbReference type="AlphaFoldDB" id="G4YES5"/>
<evidence type="ECO:0008006" key="16">
    <source>
        <dbReference type="Google" id="ProtNLM"/>
    </source>
</evidence>
<evidence type="ECO:0000259" key="12">
    <source>
        <dbReference type="PROSITE" id="PS50859"/>
    </source>
</evidence>
<organism evidence="14 15">
    <name type="scientific">Phytophthora sojae (strain P6497)</name>
    <name type="common">Soybean stem and root rot agent</name>
    <name type="synonym">Phytophthora megasperma f. sp. glycines</name>
    <dbReference type="NCBI Taxonomy" id="1094619"/>
    <lineage>
        <taxon>Eukaryota</taxon>
        <taxon>Sar</taxon>
        <taxon>Stramenopiles</taxon>
        <taxon>Oomycota</taxon>
        <taxon>Peronosporomycetes</taxon>
        <taxon>Peronosporales</taxon>
        <taxon>Peronosporaceae</taxon>
        <taxon>Phytophthora</taxon>
    </lineage>
</organism>
<dbReference type="GO" id="GO:0016192">
    <property type="term" value="P:vesicle-mediated transport"/>
    <property type="evidence" value="ECO:0007669"/>
    <property type="project" value="InterPro"/>
</dbReference>
<dbReference type="SUPFAM" id="SSF58038">
    <property type="entry name" value="SNARE fusion complex"/>
    <property type="match status" value="1"/>
</dbReference>
<comment type="subcellular location">
    <subcellularLocation>
        <location evidence="7">Endomembrane system</location>
        <topology evidence="7">Single-pass type IV membrane protein</topology>
    </subcellularLocation>
</comment>
<reference evidence="14 15" key="1">
    <citation type="journal article" date="2006" name="Science">
        <title>Phytophthora genome sequences uncover evolutionary origins and mechanisms of pathogenesis.</title>
        <authorList>
            <person name="Tyler B.M."/>
            <person name="Tripathy S."/>
            <person name="Zhang X."/>
            <person name="Dehal P."/>
            <person name="Jiang R.H."/>
            <person name="Aerts A."/>
            <person name="Arredondo F.D."/>
            <person name="Baxter L."/>
            <person name="Bensasson D."/>
            <person name="Beynon J.L."/>
            <person name="Chapman J."/>
            <person name="Damasceno C.M."/>
            <person name="Dorrance A.E."/>
            <person name="Dou D."/>
            <person name="Dickerman A.W."/>
            <person name="Dubchak I.L."/>
            <person name="Garbelotto M."/>
            <person name="Gijzen M."/>
            <person name="Gordon S.G."/>
            <person name="Govers F."/>
            <person name="Grunwald N.J."/>
            <person name="Huang W."/>
            <person name="Ivors K.L."/>
            <person name="Jones R.W."/>
            <person name="Kamoun S."/>
            <person name="Krampis K."/>
            <person name="Lamour K.H."/>
            <person name="Lee M.K."/>
            <person name="McDonald W.H."/>
            <person name="Medina M."/>
            <person name="Meijer H.J."/>
            <person name="Nordberg E.K."/>
            <person name="Maclean D.J."/>
            <person name="Ospina-Giraldo M.D."/>
            <person name="Morris P.F."/>
            <person name="Phuntumart V."/>
            <person name="Putnam N.H."/>
            <person name="Rash S."/>
            <person name="Rose J.K."/>
            <person name="Sakihama Y."/>
            <person name="Salamov A.A."/>
            <person name="Savidor A."/>
            <person name="Scheuring C.F."/>
            <person name="Smith B.M."/>
            <person name="Sobral B.W."/>
            <person name="Terry A."/>
            <person name="Torto-Alalibo T.A."/>
            <person name="Win J."/>
            <person name="Xu Z."/>
            <person name="Zhang H."/>
            <person name="Grigoriev I.V."/>
            <person name="Rokhsar D.S."/>
            <person name="Boore J.L."/>
        </authorList>
    </citation>
    <scope>NUCLEOTIDE SEQUENCE [LARGE SCALE GENOMIC DNA]</scope>
    <source>
        <strain evidence="14 15">P6497</strain>
    </source>
</reference>
<dbReference type="SUPFAM" id="SSF48452">
    <property type="entry name" value="TPR-like"/>
    <property type="match status" value="1"/>
</dbReference>
<dbReference type="EMBL" id="JH159151">
    <property type="protein sequence ID" value="EGZ26919.1"/>
    <property type="molecule type" value="Genomic_DNA"/>
</dbReference>
<feature type="repeat" description="TPR" evidence="9">
    <location>
        <begin position="389"/>
        <end position="422"/>
    </location>
</feature>
<dbReference type="FunFam" id="1.20.5.110:FF:000004">
    <property type="entry name" value="Vesicle-associated membrane protein 7"/>
    <property type="match status" value="1"/>
</dbReference>
<dbReference type="GO" id="GO:0015031">
    <property type="term" value="P:protein transport"/>
    <property type="evidence" value="ECO:0007669"/>
    <property type="project" value="UniProtKB-KW"/>
</dbReference>
<dbReference type="InterPro" id="IPR011012">
    <property type="entry name" value="Longin-like_dom_sf"/>
</dbReference>
<keyword evidence="5 11" id="KW-1133">Transmembrane helix</keyword>
<dbReference type="InterPro" id="IPR042855">
    <property type="entry name" value="V_SNARE_CC"/>
</dbReference>
<dbReference type="Pfam" id="PF00957">
    <property type="entry name" value="Synaptobrevin"/>
    <property type="match status" value="1"/>
</dbReference>
<dbReference type="Proteomes" id="UP000002640">
    <property type="component" value="Unassembled WGS sequence"/>
</dbReference>
<dbReference type="GO" id="GO:0012505">
    <property type="term" value="C:endomembrane system"/>
    <property type="evidence" value="ECO:0007669"/>
    <property type="project" value="UniProtKB-SubCell"/>
</dbReference>
<feature type="domain" description="Longin" evidence="12">
    <location>
        <begin position="20"/>
        <end position="124"/>
    </location>
</feature>
<keyword evidence="9" id="KW-0802">TPR repeat</keyword>
<dbReference type="Gene3D" id="3.30.450.50">
    <property type="entry name" value="Longin domain"/>
    <property type="match status" value="1"/>
</dbReference>
<evidence type="ECO:0000256" key="1">
    <source>
        <dbReference type="ARBA" id="ARBA00008025"/>
    </source>
</evidence>
<dbReference type="PANTHER" id="PTHR21136">
    <property type="entry name" value="SNARE PROTEINS"/>
    <property type="match status" value="1"/>
</dbReference>
<dbReference type="SMR" id="G4YES5"/>
<accession>G4YES5</accession>
<dbReference type="OMA" id="FASHINY"/>
<dbReference type="InterPro" id="IPR010908">
    <property type="entry name" value="Longin_dom"/>
</dbReference>
<dbReference type="GeneID" id="20649016"/>
<evidence type="ECO:0000256" key="2">
    <source>
        <dbReference type="ARBA" id="ARBA00022448"/>
    </source>
</evidence>
<feature type="compositionally biased region" description="Basic and acidic residues" evidence="10">
    <location>
        <begin position="620"/>
        <end position="639"/>
    </location>
</feature>
<dbReference type="Gene3D" id="1.20.5.110">
    <property type="match status" value="1"/>
</dbReference>
<dbReference type="InParanoid" id="G4YES5"/>
<feature type="region of interest" description="Disordered" evidence="10">
    <location>
        <begin position="597"/>
        <end position="647"/>
    </location>
</feature>
<dbReference type="GO" id="GO:0005737">
    <property type="term" value="C:cytoplasm"/>
    <property type="evidence" value="ECO:0007669"/>
    <property type="project" value="UniProtKB-ARBA"/>
</dbReference>
<feature type="region of interest" description="Disordered" evidence="10">
    <location>
        <begin position="507"/>
        <end position="529"/>
    </location>
</feature>
<evidence type="ECO:0000256" key="4">
    <source>
        <dbReference type="ARBA" id="ARBA00022927"/>
    </source>
</evidence>
<dbReference type="CDD" id="cd15843">
    <property type="entry name" value="R-SNARE"/>
    <property type="match status" value="1"/>
</dbReference>
<comment type="similarity">
    <text evidence="1">Belongs to the synaptobrevin family.</text>
</comment>
<feature type="domain" description="V-SNARE coiled-coil homology" evidence="13">
    <location>
        <begin position="158"/>
        <end position="218"/>
    </location>
</feature>
<feature type="transmembrane region" description="Helical" evidence="11">
    <location>
        <begin position="222"/>
        <end position="242"/>
    </location>
</feature>
<dbReference type="InterPro" id="IPR001388">
    <property type="entry name" value="Synaptobrevin-like"/>
</dbReference>
<keyword evidence="3 11" id="KW-0812">Transmembrane</keyword>
<dbReference type="PROSITE" id="PS50892">
    <property type="entry name" value="V_SNARE"/>
    <property type="match status" value="1"/>
</dbReference>
<dbReference type="PANTHER" id="PTHR21136:SF168">
    <property type="entry name" value="VESICLE-ASSOCIATED MEMBRANE PROTEIN 9"/>
    <property type="match status" value="1"/>
</dbReference>
<dbReference type="SUPFAM" id="SSF64356">
    <property type="entry name" value="SNARE-like"/>
    <property type="match status" value="1"/>
</dbReference>
<dbReference type="SMART" id="SM01270">
    <property type="entry name" value="Longin"/>
    <property type="match status" value="1"/>
</dbReference>
<keyword evidence="4" id="KW-0653">Protein transport</keyword>
<dbReference type="Pfam" id="PF13774">
    <property type="entry name" value="Longin"/>
    <property type="match status" value="1"/>
</dbReference>
<evidence type="ECO:0000256" key="3">
    <source>
        <dbReference type="ARBA" id="ARBA00022692"/>
    </source>
</evidence>
<dbReference type="PROSITE" id="PS50005">
    <property type="entry name" value="TPR"/>
    <property type="match status" value="1"/>
</dbReference>
<keyword evidence="8" id="KW-0175">Coiled coil</keyword>
<dbReference type="InterPro" id="IPR019734">
    <property type="entry name" value="TPR_rpt"/>
</dbReference>
<keyword evidence="15" id="KW-1185">Reference proteome</keyword>
<evidence type="ECO:0000259" key="13">
    <source>
        <dbReference type="PROSITE" id="PS50892"/>
    </source>
</evidence>
<dbReference type="RefSeq" id="XP_009514194.1">
    <property type="nucleotide sequence ID" value="XM_009515899.1"/>
</dbReference>
<dbReference type="Pfam" id="PF10516">
    <property type="entry name" value="SHNi-TPR"/>
    <property type="match status" value="1"/>
</dbReference>
<evidence type="ECO:0000256" key="8">
    <source>
        <dbReference type="PROSITE-ProRule" id="PRU00290"/>
    </source>
</evidence>
<dbReference type="CDD" id="cd14824">
    <property type="entry name" value="Longin"/>
    <property type="match status" value="1"/>
</dbReference>
<dbReference type="PROSITE" id="PS50859">
    <property type="entry name" value="LONGIN"/>
    <property type="match status" value="1"/>
</dbReference>
<evidence type="ECO:0000256" key="5">
    <source>
        <dbReference type="ARBA" id="ARBA00022989"/>
    </source>
</evidence>
<name>G4YES5_PHYSP</name>
<keyword evidence="6 11" id="KW-0472">Membrane</keyword>
<gene>
    <name evidence="14" type="ORF">PHYSODRAFT_348837</name>
</gene>
<evidence type="ECO:0000256" key="7">
    <source>
        <dbReference type="ARBA" id="ARBA00046280"/>
    </source>
</evidence>